<dbReference type="RefSeq" id="XP_013899512.1">
    <property type="nucleotide sequence ID" value="XM_014044058.1"/>
</dbReference>
<dbReference type="PROSITE" id="PS51257">
    <property type="entry name" value="PROKAR_LIPOPROTEIN"/>
    <property type="match status" value="1"/>
</dbReference>
<reference evidence="3 4" key="1">
    <citation type="journal article" date="2013" name="BMC Genomics">
        <title>Reconstruction of the lipid metabolism for the microalga Monoraphidium neglectum from its genome sequence reveals characteristics suitable for biofuel production.</title>
        <authorList>
            <person name="Bogen C."/>
            <person name="Al-Dilaimi A."/>
            <person name="Albersmeier A."/>
            <person name="Wichmann J."/>
            <person name="Grundmann M."/>
            <person name="Rupp O."/>
            <person name="Lauersen K.J."/>
            <person name="Blifernez-Klassen O."/>
            <person name="Kalinowski J."/>
            <person name="Goesmann A."/>
            <person name="Mussgnug J.H."/>
            <person name="Kruse O."/>
        </authorList>
    </citation>
    <scope>NUCLEOTIDE SEQUENCE [LARGE SCALE GENOMIC DNA]</scope>
    <source>
        <strain evidence="3 4">SAG 48.87</strain>
    </source>
</reference>
<dbReference type="AlphaFoldDB" id="A0A0D2JMU2"/>
<dbReference type="PANTHER" id="PTHR10900">
    <property type="entry name" value="PERIOSTIN-RELATED"/>
    <property type="match status" value="1"/>
</dbReference>
<name>A0A0D2JMU2_9CHLO</name>
<evidence type="ECO:0000313" key="4">
    <source>
        <dbReference type="Proteomes" id="UP000054498"/>
    </source>
</evidence>
<feature type="domain" description="FAS1" evidence="2">
    <location>
        <begin position="28"/>
        <end position="165"/>
    </location>
</feature>
<dbReference type="Proteomes" id="UP000054498">
    <property type="component" value="Unassembled WGS sequence"/>
</dbReference>
<dbReference type="EMBL" id="KK101542">
    <property type="protein sequence ID" value="KIZ00493.1"/>
    <property type="molecule type" value="Genomic_DNA"/>
</dbReference>
<evidence type="ECO:0000259" key="2">
    <source>
        <dbReference type="PROSITE" id="PS50213"/>
    </source>
</evidence>
<feature type="chain" id="PRO_5002245508" description="FAS1 domain-containing protein" evidence="1">
    <location>
        <begin position="24"/>
        <end position="205"/>
    </location>
</feature>
<evidence type="ECO:0000313" key="3">
    <source>
        <dbReference type="EMBL" id="KIZ00493.1"/>
    </source>
</evidence>
<evidence type="ECO:0000256" key="1">
    <source>
        <dbReference type="SAM" id="SignalP"/>
    </source>
</evidence>
<keyword evidence="4" id="KW-1185">Reference proteome</keyword>
<dbReference type="SUPFAM" id="SSF82153">
    <property type="entry name" value="FAS1 domain"/>
    <property type="match status" value="1"/>
</dbReference>
<dbReference type="InterPro" id="IPR000782">
    <property type="entry name" value="FAS1_domain"/>
</dbReference>
<dbReference type="STRING" id="145388.A0A0D2JMU2"/>
<protein>
    <recommendedName>
        <fullName evidence="2">FAS1 domain-containing protein</fullName>
    </recommendedName>
</protein>
<proteinExistence type="predicted"/>
<organism evidence="3 4">
    <name type="scientific">Monoraphidium neglectum</name>
    <dbReference type="NCBI Taxonomy" id="145388"/>
    <lineage>
        <taxon>Eukaryota</taxon>
        <taxon>Viridiplantae</taxon>
        <taxon>Chlorophyta</taxon>
        <taxon>core chlorophytes</taxon>
        <taxon>Chlorophyceae</taxon>
        <taxon>CS clade</taxon>
        <taxon>Sphaeropleales</taxon>
        <taxon>Selenastraceae</taxon>
        <taxon>Monoraphidium</taxon>
    </lineage>
</organism>
<sequence length="205" mass="21617">MLSFSKGAVVALVLMACAHSAAAARPAPTTLYDVISQLPEVSKVFAKVEQFGLAKQFQNPKLGITAFVPNNDAYDRISKAINNNPSILDNSAIITQALAYHILNKPLTTEDMPRGVKSYLTALPNQPVAVQFNDKANLFKVGAYNVVERNIQAGRSVIHVIDGFLVAPSLMPTLVKALRESKAAAAEAAPAAAAAPAVAAAVKKP</sequence>
<dbReference type="InterPro" id="IPR036378">
    <property type="entry name" value="FAS1_dom_sf"/>
</dbReference>
<dbReference type="OrthoDB" id="541534at2759"/>
<dbReference type="KEGG" id="mng:MNEG_7471"/>
<keyword evidence="1" id="KW-0732">Signal</keyword>
<accession>A0A0D2JMU2</accession>
<dbReference type="GeneID" id="25740347"/>
<dbReference type="Gene3D" id="2.30.180.10">
    <property type="entry name" value="FAS1 domain"/>
    <property type="match status" value="1"/>
</dbReference>
<dbReference type="SMART" id="SM00554">
    <property type="entry name" value="FAS1"/>
    <property type="match status" value="1"/>
</dbReference>
<feature type="signal peptide" evidence="1">
    <location>
        <begin position="1"/>
        <end position="23"/>
    </location>
</feature>
<dbReference type="Pfam" id="PF02469">
    <property type="entry name" value="Fasciclin"/>
    <property type="match status" value="1"/>
</dbReference>
<dbReference type="InterPro" id="IPR050904">
    <property type="entry name" value="Adhesion/Biosynth-related"/>
</dbReference>
<dbReference type="PROSITE" id="PS50213">
    <property type="entry name" value="FAS1"/>
    <property type="match status" value="1"/>
</dbReference>
<gene>
    <name evidence="3" type="ORF">MNEG_7471</name>
</gene>